<dbReference type="HOGENOM" id="CLU_066424_2_0_6"/>
<dbReference type="NCBIfam" id="TIGR02365">
    <property type="entry name" value="dha_L_ycgS"/>
    <property type="match status" value="1"/>
</dbReference>
<dbReference type="PROSITE" id="PS51480">
    <property type="entry name" value="DHAL"/>
    <property type="match status" value="1"/>
</dbReference>
<dbReference type="OrthoDB" id="9800291at2"/>
<dbReference type="GO" id="GO:0005829">
    <property type="term" value="C:cytosol"/>
    <property type="evidence" value="ECO:0007669"/>
    <property type="project" value="TreeGrafter"/>
</dbReference>
<dbReference type="Gene3D" id="1.25.40.340">
    <property type="match status" value="1"/>
</dbReference>
<dbReference type="InterPro" id="IPR050861">
    <property type="entry name" value="Dihydroxyacetone_Kinase"/>
</dbReference>
<dbReference type="EC" id="2.7.1.121" evidence="1"/>
<dbReference type="STRING" id="754476.Q7A_2494"/>
<dbReference type="GO" id="GO:0047324">
    <property type="term" value="F:phosphoenolpyruvate-glycerone phosphotransferase activity"/>
    <property type="evidence" value="ECO:0007669"/>
    <property type="project" value="UniProtKB-EC"/>
</dbReference>
<keyword evidence="1" id="KW-0808">Transferase</keyword>
<dbReference type="Pfam" id="PF02734">
    <property type="entry name" value="Dak2"/>
    <property type="match status" value="1"/>
</dbReference>
<dbReference type="eggNOG" id="COG1461">
    <property type="taxonomic scope" value="Bacteria"/>
</dbReference>
<proteinExistence type="predicted"/>
<dbReference type="KEGG" id="mej:Q7A_2494"/>
<dbReference type="PANTHER" id="PTHR28629:SF4">
    <property type="entry name" value="TRIOKINASE_FMN CYCLASE"/>
    <property type="match status" value="1"/>
</dbReference>
<gene>
    <name evidence="1" type="ordered locus">Q7A_2494</name>
</gene>
<keyword evidence="2" id="KW-1185">Reference proteome</keyword>
<dbReference type="InterPro" id="IPR012737">
    <property type="entry name" value="DhaK_L_YcgS"/>
</dbReference>
<dbReference type="InterPro" id="IPR004007">
    <property type="entry name" value="DhaL_dom"/>
</dbReference>
<dbReference type="FunFam" id="1.25.40.340:FF:000002">
    <property type="entry name" value="Dihydroxyacetone kinase, L subunit"/>
    <property type="match status" value="1"/>
</dbReference>
<accession>I1XLM4</accession>
<dbReference type="InterPro" id="IPR036117">
    <property type="entry name" value="DhaL_dom_sf"/>
</dbReference>
<dbReference type="PANTHER" id="PTHR28629">
    <property type="entry name" value="TRIOKINASE/FMN CYCLASE"/>
    <property type="match status" value="1"/>
</dbReference>
<evidence type="ECO:0000313" key="2">
    <source>
        <dbReference type="Proteomes" id="UP000009144"/>
    </source>
</evidence>
<dbReference type="PATRIC" id="fig|754476.3.peg.2454"/>
<reference evidence="1 2" key="2">
    <citation type="journal article" date="2013" name="Int. J. Syst. Evol. Microbiol.">
        <title>Methylophaga nitratireducenticrescens sp. nov. and Methylophaga frappieri sp. nov., isolated from the biofilm of the methanol-fed denitrification system treating the seawater at the Montreal Biodome.</title>
        <authorList>
            <person name="Villeneuve C."/>
            <person name="Martineau C."/>
            <person name="Mauffrey F."/>
            <person name="Villemur R."/>
        </authorList>
    </citation>
    <scope>NUCLEOTIDE SEQUENCE [LARGE SCALE GENOMIC DNA]</scope>
    <source>
        <strain evidence="1 2">JAM1</strain>
    </source>
</reference>
<dbReference type="GO" id="GO:0019563">
    <property type="term" value="P:glycerol catabolic process"/>
    <property type="evidence" value="ECO:0007669"/>
    <property type="project" value="TreeGrafter"/>
</dbReference>
<dbReference type="GO" id="GO:0004371">
    <property type="term" value="F:glycerone kinase activity"/>
    <property type="evidence" value="ECO:0007669"/>
    <property type="project" value="InterPro"/>
</dbReference>
<dbReference type="Proteomes" id="UP000009144">
    <property type="component" value="Chromosome"/>
</dbReference>
<dbReference type="RefSeq" id="WP_014707657.1">
    <property type="nucleotide sequence ID" value="NC_017857.3"/>
</dbReference>
<dbReference type="SMART" id="SM01120">
    <property type="entry name" value="Dak2"/>
    <property type="match status" value="1"/>
</dbReference>
<protein>
    <submittedName>
        <fullName evidence="1">Phosphoenolpyruvate-dihydroxyacetone phosphotransferase, ADP-binding subunit DhaL</fullName>
        <ecNumber evidence="1">2.7.1.121</ecNumber>
    </submittedName>
</protein>
<dbReference type="SUPFAM" id="SSF101473">
    <property type="entry name" value="DhaL-like"/>
    <property type="match status" value="1"/>
</dbReference>
<dbReference type="EMBL" id="CP003390">
    <property type="protein sequence ID" value="AFI85293.1"/>
    <property type="molecule type" value="Genomic_DNA"/>
</dbReference>
<evidence type="ECO:0000313" key="1">
    <source>
        <dbReference type="EMBL" id="AFI85293.1"/>
    </source>
</evidence>
<reference evidence="1 2" key="1">
    <citation type="journal article" date="2012" name="J. Bacteriol.">
        <title>Complete genome sequences of Methylophaga sp. strain JAM1 and Methylophaga sp. strain JAM7.</title>
        <authorList>
            <person name="Villeneuve C."/>
            <person name="Martineau C."/>
            <person name="Mauffrey F."/>
            <person name="Villemur R."/>
        </authorList>
    </citation>
    <scope>NUCLEOTIDE SEQUENCE [LARGE SCALE GENOMIC DNA]</scope>
    <source>
        <strain evidence="1 2">JAM1</strain>
    </source>
</reference>
<organism evidence="1 2">
    <name type="scientific">Methylophaga nitratireducenticrescens</name>
    <dbReference type="NCBI Taxonomy" id="754476"/>
    <lineage>
        <taxon>Bacteria</taxon>
        <taxon>Pseudomonadati</taxon>
        <taxon>Pseudomonadota</taxon>
        <taxon>Gammaproteobacteria</taxon>
        <taxon>Thiotrichales</taxon>
        <taxon>Piscirickettsiaceae</taxon>
        <taxon>Methylophaga</taxon>
    </lineage>
</organism>
<name>I1XLM4_METNJ</name>
<sequence length="211" mass="22434">MSSTRISLSPFIQSIKDTIDRHADEIAQLDQAIGDGDHLINLQRGIEALLKNIDEIEQMELAAALSKIGMTLMSTMGGASGSLFGSMFVTMGKQAKDKSVDFASMADIFQAGVGSVKARGKADIGEKTMLDTLIPAAASLQQSLVNHEALPVALEQMKTAAIEGMESTKEMLATKGRASFLGERARGHIDAGARTSQLMLCAIADVIIENH</sequence>
<dbReference type="AlphaFoldDB" id="I1XLM4"/>